<proteinExistence type="predicted"/>
<feature type="chain" id="PRO_5020508166" evidence="1">
    <location>
        <begin position="28"/>
        <end position="128"/>
    </location>
</feature>
<keyword evidence="3" id="KW-1185">Reference proteome</keyword>
<dbReference type="Proteomes" id="UP000298663">
    <property type="component" value="Unassembled WGS sequence"/>
</dbReference>
<keyword evidence="1" id="KW-0732">Signal</keyword>
<evidence type="ECO:0000256" key="1">
    <source>
        <dbReference type="SAM" id="SignalP"/>
    </source>
</evidence>
<protein>
    <submittedName>
        <fullName evidence="2">Uncharacterized protein</fullName>
    </submittedName>
</protein>
<dbReference type="EMBL" id="AZBU02000002">
    <property type="protein sequence ID" value="TKR92812.1"/>
    <property type="molecule type" value="Genomic_DNA"/>
</dbReference>
<gene>
    <name evidence="2" type="ORF">L596_007391</name>
</gene>
<reference evidence="2 3" key="1">
    <citation type="journal article" date="2015" name="Genome Biol.">
        <title>Comparative genomics of Steinernema reveals deeply conserved gene regulatory networks.</title>
        <authorList>
            <person name="Dillman A.R."/>
            <person name="Macchietto M."/>
            <person name="Porter C.F."/>
            <person name="Rogers A."/>
            <person name="Williams B."/>
            <person name="Antoshechkin I."/>
            <person name="Lee M.M."/>
            <person name="Goodwin Z."/>
            <person name="Lu X."/>
            <person name="Lewis E.E."/>
            <person name="Goodrich-Blair H."/>
            <person name="Stock S.P."/>
            <person name="Adams B.J."/>
            <person name="Sternberg P.W."/>
            <person name="Mortazavi A."/>
        </authorList>
    </citation>
    <scope>NUCLEOTIDE SEQUENCE [LARGE SCALE GENOMIC DNA]</scope>
    <source>
        <strain evidence="2 3">ALL</strain>
    </source>
</reference>
<name>A0A4U5P949_STECR</name>
<sequence length="128" mass="14481">MNYKVSQMFVITYLLLFCFFTALCTNATKNANERACEMPSLAKTPGLQQNTQTLLPRLAIRLGWLGSRIRLAFHHWFGPHLGACRKTVNQEESKLGTMPSYKLNQFTGASNLFAKFSKLPSKSLKTFT</sequence>
<accession>A0A4U5P949</accession>
<reference evidence="2 3" key="2">
    <citation type="journal article" date="2019" name="G3 (Bethesda)">
        <title>Hybrid Assembly of the Genome of the Entomopathogenic Nematode Steinernema carpocapsae Identifies the X-Chromosome.</title>
        <authorList>
            <person name="Serra L."/>
            <person name="Macchietto M."/>
            <person name="Macias-Munoz A."/>
            <person name="McGill C.J."/>
            <person name="Rodriguez I.M."/>
            <person name="Rodriguez B."/>
            <person name="Murad R."/>
            <person name="Mortazavi A."/>
        </authorList>
    </citation>
    <scope>NUCLEOTIDE SEQUENCE [LARGE SCALE GENOMIC DNA]</scope>
    <source>
        <strain evidence="2 3">ALL</strain>
    </source>
</reference>
<organism evidence="2 3">
    <name type="scientific">Steinernema carpocapsae</name>
    <name type="common">Entomopathogenic nematode</name>
    <dbReference type="NCBI Taxonomy" id="34508"/>
    <lineage>
        <taxon>Eukaryota</taxon>
        <taxon>Metazoa</taxon>
        <taxon>Ecdysozoa</taxon>
        <taxon>Nematoda</taxon>
        <taxon>Chromadorea</taxon>
        <taxon>Rhabditida</taxon>
        <taxon>Tylenchina</taxon>
        <taxon>Panagrolaimomorpha</taxon>
        <taxon>Strongyloidoidea</taxon>
        <taxon>Steinernematidae</taxon>
        <taxon>Steinernema</taxon>
    </lineage>
</organism>
<evidence type="ECO:0000313" key="3">
    <source>
        <dbReference type="Proteomes" id="UP000298663"/>
    </source>
</evidence>
<feature type="signal peptide" evidence="1">
    <location>
        <begin position="1"/>
        <end position="27"/>
    </location>
</feature>
<comment type="caution">
    <text evidence="2">The sequence shown here is derived from an EMBL/GenBank/DDBJ whole genome shotgun (WGS) entry which is preliminary data.</text>
</comment>
<evidence type="ECO:0000313" key="2">
    <source>
        <dbReference type="EMBL" id="TKR92812.1"/>
    </source>
</evidence>
<dbReference type="AlphaFoldDB" id="A0A4U5P949"/>